<organism evidence="4 5">
    <name type="scientific">Mycoplasmopsis canis</name>
    <dbReference type="NCBI Taxonomy" id="29555"/>
    <lineage>
        <taxon>Bacteria</taxon>
        <taxon>Bacillati</taxon>
        <taxon>Mycoplasmatota</taxon>
        <taxon>Mycoplasmoidales</taxon>
        <taxon>Metamycoplasmataceae</taxon>
        <taxon>Mycoplasmopsis</taxon>
    </lineage>
</organism>
<protein>
    <submittedName>
        <fullName evidence="4">GntR family transcriptional regulator</fullName>
    </submittedName>
</protein>
<dbReference type="PROSITE" id="PS50949">
    <property type="entry name" value="HTH_GNTR"/>
    <property type="match status" value="1"/>
</dbReference>
<dbReference type="InterPro" id="IPR036388">
    <property type="entry name" value="WH-like_DNA-bd_sf"/>
</dbReference>
<evidence type="ECO:0000313" key="5">
    <source>
        <dbReference type="Proteomes" id="UP000290495"/>
    </source>
</evidence>
<keyword evidence="1" id="KW-0805">Transcription regulation</keyword>
<dbReference type="eggNOG" id="ENOG5031YF7">
    <property type="taxonomic scope" value="Bacteria"/>
</dbReference>
<keyword evidence="3" id="KW-0804">Transcription</keyword>
<evidence type="ECO:0000313" key="4">
    <source>
        <dbReference type="EMBL" id="VEU68627.1"/>
    </source>
</evidence>
<dbReference type="Proteomes" id="UP000290495">
    <property type="component" value="Chromosome"/>
</dbReference>
<gene>
    <name evidence="4" type="ORF">NCTC10146_00073</name>
</gene>
<dbReference type="InterPro" id="IPR036390">
    <property type="entry name" value="WH_DNA-bd_sf"/>
</dbReference>
<dbReference type="STRING" id="29555.AAW50_02515"/>
<name>A0A0F6SYC7_9BACT</name>
<evidence type="ECO:0000256" key="2">
    <source>
        <dbReference type="ARBA" id="ARBA00023125"/>
    </source>
</evidence>
<dbReference type="SMART" id="SM00345">
    <property type="entry name" value="HTH_GNTR"/>
    <property type="match status" value="1"/>
</dbReference>
<proteinExistence type="predicted"/>
<dbReference type="EMBL" id="LR215010">
    <property type="protein sequence ID" value="VEU68627.1"/>
    <property type="molecule type" value="Genomic_DNA"/>
</dbReference>
<dbReference type="RefSeq" id="WP_004794317.1">
    <property type="nucleotide sequence ID" value="NZ_CP011368.1"/>
</dbReference>
<evidence type="ECO:0000256" key="1">
    <source>
        <dbReference type="ARBA" id="ARBA00023015"/>
    </source>
</evidence>
<dbReference type="SUPFAM" id="SSF46785">
    <property type="entry name" value="Winged helix' DNA-binding domain"/>
    <property type="match status" value="1"/>
</dbReference>
<sequence>MSKTYKKNIDNFPEIKKAIKRNPLNEEDNTKTNSIILYLIDLIKSKKVPVNKIMPSEHALMERFNCSRSVVVSAYQKLNALGAVYSISKRGHFVAENFHNLIKPVSFLLKVDKQWGEEMHDFVLPEWFEERNIIFVDGTRMFKKSFYKKGEVIAEADIWISTKNLDKFEPVDLSKPLIDILSEREPIKNIVYDIHFEKNANRLGYEDMMVLMLFGYDDDSICIAAKYYIKPEHFKFYHQEFSLL</sequence>
<dbReference type="KEGG" id="mcas:AAW50_02515"/>
<dbReference type="HOGENOM" id="CLU_1213736_0_0_14"/>
<dbReference type="GO" id="GO:0003700">
    <property type="term" value="F:DNA-binding transcription factor activity"/>
    <property type="evidence" value="ECO:0007669"/>
    <property type="project" value="InterPro"/>
</dbReference>
<dbReference type="GO" id="GO:0003677">
    <property type="term" value="F:DNA binding"/>
    <property type="evidence" value="ECO:0007669"/>
    <property type="project" value="UniProtKB-KW"/>
</dbReference>
<dbReference type="Gene3D" id="1.10.10.10">
    <property type="entry name" value="Winged helix-like DNA-binding domain superfamily/Winged helix DNA-binding domain"/>
    <property type="match status" value="1"/>
</dbReference>
<dbReference type="AlphaFoldDB" id="A0A0F6SYC7"/>
<dbReference type="CDD" id="cd07377">
    <property type="entry name" value="WHTH_GntR"/>
    <property type="match status" value="1"/>
</dbReference>
<dbReference type="Pfam" id="PF00392">
    <property type="entry name" value="GntR"/>
    <property type="match status" value="1"/>
</dbReference>
<keyword evidence="2" id="KW-0238">DNA-binding</keyword>
<evidence type="ECO:0000256" key="3">
    <source>
        <dbReference type="ARBA" id="ARBA00023163"/>
    </source>
</evidence>
<dbReference type="InterPro" id="IPR000524">
    <property type="entry name" value="Tscrpt_reg_HTH_GntR"/>
</dbReference>
<accession>A0A0F6SYC7</accession>
<reference evidence="4 5" key="1">
    <citation type="submission" date="2019-01" db="EMBL/GenBank/DDBJ databases">
        <authorList>
            <consortium name="Pathogen Informatics"/>
        </authorList>
    </citation>
    <scope>NUCLEOTIDE SEQUENCE [LARGE SCALE GENOMIC DNA]</scope>
    <source>
        <strain evidence="4 5">NCTC10146</strain>
    </source>
</reference>